<evidence type="ECO:0000313" key="2">
    <source>
        <dbReference type="EMBL" id="MDC7226929.1"/>
    </source>
</evidence>
<dbReference type="GO" id="GO:0016491">
    <property type="term" value="F:oxidoreductase activity"/>
    <property type="evidence" value="ECO:0007669"/>
    <property type="project" value="UniProtKB-KW"/>
</dbReference>
<dbReference type="Pfam" id="PF13561">
    <property type="entry name" value="adh_short_C2"/>
    <property type="match status" value="1"/>
</dbReference>
<dbReference type="InterPro" id="IPR036291">
    <property type="entry name" value="NAD(P)-bd_dom_sf"/>
</dbReference>
<dbReference type="Proteomes" id="UP001221217">
    <property type="component" value="Unassembled WGS sequence"/>
</dbReference>
<protein>
    <submittedName>
        <fullName evidence="2">SDR family NAD(P)-dependent oxidoreductase</fullName>
    </submittedName>
</protein>
<proteinExistence type="predicted"/>
<gene>
    <name evidence="2" type="ORF">PQJ61_09215</name>
</gene>
<sequence>MRKKICIVTGANAGIGKKAVEQIAGEDFHVIMACRNMARGEAALNNIKERNPSASVELMIVDMGVMGSVRNMAEQFSSKYDRLDVLIHNAAVFNVSQKKSEKTSEGIEAFWATNHLGPVLLTSLLLAKLKKSENGRIITISSKGLLAKPFLKVDLDDPEFNNKSFNVVNAYYQSKIAQMMFTYWVAEKLKHTAITANCIRVTAVQIDVSRHPELSSFMKWVYKQKSKRSITPEEMANTYTYLACDKGAGRVTGKIFDEHNLEVKPNKYINDKGQIDLVMSLTRKYIPEIEGI</sequence>
<dbReference type="PANTHER" id="PTHR43157:SF31">
    <property type="entry name" value="PHOSPHATIDYLINOSITOL-GLYCAN BIOSYNTHESIS CLASS F PROTEIN"/>
    <property type="match status" value="1"/>
</dbReference>
<dbReference type="AlphaFoldDB" id="A0AAJ1IF14"/>
<accession>A0AAJ1IF14</accession>
<evidence type="ECO:0000256" key="1">
    <source>
        <dbReference type="ARBA" id="ARBA00023002"/>
    </source>
</evidence>
<reference evidence="2 3" key="1">
    <citation type="submission" date="2022-12" db="EMBL/GenBank/DDBJ databases">
        <title>Metagenome assembled genome from gulf of manar.</title>
        <authorList>
            <person name="Kohli P."/>
            <person name="Pk S."/>
            <person name="Venkata Ramana C."/>
            <person name="Sasikala C."/>
        </authorList>
    </citation>
    <scope>NUCLEOTIDE SEQUENCE [LARGE SCALE GENOMIC DNA]</scope>
    <source>
        <strain evidence="2">JB008</strain>
    </source>
</reference>
<dbReference type="EMBL" id="JAQQAL010000020">
    <property type="protein sequence ID" value="MDC7226929.1"/>
    <property type="molecule type" value="Genomic_DNA"/>
</dbReference>
<dbReference type="SUPFAM" id="SSF51735">
    <property type="entry name" value="NAD(P)-binding Rossmann-fold domains"/>
    <property type="match status" value="1"/>
</dbReference>
<dbReference type="PANTHER" id="PTHR43157">
    <property type="entry name" value="PHOSPHATIDYLINOSITOL-GLYCAN BIOSYNTHESIS CLASS F PROTEIN-RELATED"/>
    <property type="match status" value="1"/>
</dbReference>
<dbReference type="Pfam" id="PF00106">
    <property type="entry name" value="adh_short"/>
    <property type="match status" value="1"/>
</dbReference>
<organism evidence="2 3">
    <name type="scientific">Candidatus Thalassospirochaeta sargassi</name>
    <dbReference type="NCBI Taxonomy" id="3119039"/>
    <lineage>
        <taxon>Bacteria</taxon>
        <taxon>Pseudomonadati</taxon>
        <taxon>Spirochaetota</taxon>
        <taxon>Spirochaetia</taxon>
        <taxon>Spirochaetales</taxon>
        <taxon>Spirochaetaceae</taxon>
        <taxon>Candidatus Thalassospirochaeta</taxon>
    </lineage>
</organism>
<evidence type="ECO:0000313" key="3">
    <source>
        <dbReference type="Proteomes" id="UP001221217"/>
    </source>
</evidence>
<dbReference type="Gene3D" id="3.40.50.720">
    <property type="entry name" value="NAD(P)-binding Rossmann-like Domain"/>
    <property type="match status" value="1"/>
</dbReference>
<dbReference type="PRINTS" id="PR00081">
    <property type="entry name" value="GDHRDH"/>
</dbReference>
<name>A0AAJ1IF14_9SPIO</name>
<dbReference type="InterPro" id="IPR002347">
    <property type="entry name" value="SDR_fam"/>
</dbReference>
<keyword evidence="1" id="KW-0560">Oxidoreductase</keyword>
<comment type="caution">
    <text evidence="2">The sequence shown here is derived from an EMBL/GenBank/DDBJ whole genome shotgun (WGS) entry which is preliminary data.</text>
</comment>